<organism evidence="3 4">
    <name type="scientific">Rhodoferax sediminis</name>
    <dbReference type="NCBI Taxonomy" id="2509614"/>
    <lineage>
        <taxon>Bacteria</taxon>
        <taxon>Pseudomonadati</taxon>
        <taxon>Pseudomonadota</taxon>
        <taxon>Betaproteobacteria</taxon>
        <taxon>Burkholderiales</taxon>
        <taxon>Comamonadaceae</taxon>
        <taxon>Rhodoferax</taxon>
    </lineage>
</organism>
<dbReference type="AlphaFoldDB" id="A0A515DH05"/>
<evidence type="ECO:0000313" key="3">
    <source>
        <dbReference type="EMBL" id="QDL39703.1"/>
    </source>
</evidence>
<reference evidence="3 4" key="1">
    <citation type="submission" date="2019-01" db="EMBL/GenBank/DDBJ databases">
        <title>Genomic insights into a novel species Rhodoferax sp.</title>
        <authorList>
            <person name="Jin L."/>
        </authorList>
    </citation>
    <scope>NUCLEOTIDE SEQUENCE [LARGE SCALE GENOMIC DNA]</scope>
    <source>
        <strain evidence="3 4">CHu59-6-5</strain>
    </source>
</reference>
<evidence type="ECO:0000256" key="2">
    <source>
        <dbReference type="ARBA" id="ARBA00023002"/>
    </source>
</evidence>
<dbReference type="KEGG" id="rhf:EUB48_08205"/>
<evidence type="ECO:0000256" key="1">
    <source>
        <dbReference type="ARBA" id="ARBA00006484"/>
    </source>
</evidence>
<dbReference type="Proteomes" id="UP000316798">
    <property type="component" value="Chromosome"/>
</dbReference>
<dbReference type="SUPFAM" id="SSF51735">
    <property type="entry name" value="NAD(P)-binding Rossmann-fold domains"/>
    <property type="match status" value="1"/>
</dbReference>
<dbReference type="InterPro" id="IPR002347">
    <property type="entry name" value="SDR_fam"/>
</dbReference>
<dbReference type="OrthoDB" id="7499742at2"/>
<evidence type="ECO:0000313" key="4">
    <source>
        <dbReference type="Proteomes" id="UP000316798"/>
    </source>
</evidence>
<protein>
    <submittedName>
        <fullName evidence="3">SDR family NAD(P)-dependent oxidoreductase</fullName>
    </submittedName>
</protein>
<dbReference type="PANTHER" id="PTHR43669">
    <property type="entry name" value="5-KETO-D-GLUCONATE 5-REDUCTASE"/>
    <property type="match status" value="1"/>
</dbReference>
<dbReference type="PANTHER" id="PTHR43669:SF14">
    <property type="entry name" value="OXIDOREDUCTASE"/>
    <property type="match status" value="1"/>
</dbReference>
<name>A0A515DH05_9BURK</name>
<dbReference type="GO" id="GO:0016491">
    <property type="term" value="F:oxidoreductase activity"/>
    <property type="evidence" value="ECO:0007669"/>
    <property type="project" value="UniProtKB-KW"/>
</dbReference>
<proteinExistence type="inferred from homology"/>
<gene>
    <name evidence="3" type="ORF">EUB48_08205</name>
</gene>
<sequence>MSLTDRTAFVTGAAQGLGQAIARGLAEAGAPVALADIDTGEVQSAAETLRRAGHEAIALPLDVRDEA</sequence>
<keyword evidence="2" id="KW-0560">Oxidoreductase</keyword>
<keyword evidence="4" id="KW-1185">Reference proteome</keyword>
<comment type="similarity">
    <text evidence="1">Belongs to the short-chain dehydrogenases/reductases (SDR) family.</text>
</comment>
<accession>A0A515DH05</accession>
<dbReference type="Gene3D" id="3.40.50.720">
    <property type="entry name" value="NAD(P)-binding Rossmann-like Domain"/>
    <property type="match status" value="1"/>
</dbReference>
<dbReference type="EMBL" id="CP035503">
    <property type="protein sequence ID" value="QDL39703.1"/>
    <property type="molecule type" value="Genomic_DNA"/>
</dbReference>
<dbReference type="Pfam" id="PF00106">
    <property type="entry name" value="adh_short"/>
    <property type="match status" value="1"/>
</dbReference>
<dbReference type="InterPro" id="IPR036291">
    <property type="entry name" value="NAD(P)-bd_dom_sf"/>
</dbReference>